<organism evidence="2 3">
    <name type="scientific">Thalassiosira oceanica</name>
    <name type="common">Marine diatom</name>
    <dbReference type="NCBI Taxonomy" id="159749"/>
    <lineage>
        <taxon>Eukaryota</taxon>
        <taxon>Sar</taxon>
        <taxon>Stramenopiles</taxon>
        <taxon>Ochrophyta</taxon>
        <taxon>Bacillariophyta</taxon>
        <taxon>Coscinodiscophyceae</taxon>
        <taxon>Thalassiosirophycidae</taxon>
        <taxon>Thalassiosirales</taxon>
        <taxon>Thalassiosiraceae</taxon>
        <taxon>Thalassiosira</taxon>
    </lineage>
</organism>
<evidence type="ECO:0000256" key="1">
    <source>
        <dbReference type="SAM" id="MobiDB-lite"/>
    </source>
</evidence>
<reference evidence="2 3" key="1">
    <citation type="journal article" date="2012" name="Genome Biol.">
        <title>Genome and low-iron response of an oceanic diatom adapted to chronic iron limitation.</title>
        <authorList>
            <person name="Lommer M."/>
            <person name="Specht M."/>
            <person name="Roy A.S."/>
            <person name="Kraemer L."/>
            <person name="Andreson R."/>
            <person name="Gutowska M.A."/>
            <person name="Wolf J."/>
            <person name="Bergner S.V."/>
            <person name="Schilhabel M.B."/>
            <person name="Klostermeier U.C."/>
            <person name="Beiko R.G."/>
            <person name="Rosenstiel P."/>
            <person name="Hippler M."/>
            <person name="Laroche J."/>
        </authorList>
    </citation>
    <scope>NUCLEOTIDE SEQUENCE [LARGE SCALE GENOMIC DNA]</scope>
    <source>
        <strain evidence="2 3">CCMP1005</strain>
    </source>
</reference>
<evidence type="ECO:0000313" key="2">
    <source>
        <dbReference type="EMBL" id="EJK54726.1"/>
    </source>
</evidence>
<gene>
    <name evidence="2" type="ORF">THAOC_25622</name>
</gene>
<accession>K0S108</accession>
<name>K0S108_THAOC</name>
<keyword evidence="3" id="KW-1185">Reference proteome</keyword>
<sequence length="58" mass="6195">SASPPKPPAKAAAHQAEEPGRRGGTGMGTPNKETSASESTRRRVYKETSASAETWRIR</sequence>
<evidence type="ECO:0000313" key="3">
    <source>
        <dbReference type="Proteomes" id="UP000266841"/>
    </source>
</evidence>
<comment type="caution">
    <text evidence="2">The sequence shown here is derived from an EMBL/GenBank/DDBJ whole genome shotgun (WGS) entry which is preliminary data.</text>
</comment>
<proteinExistence type="predicted"/>
<dbReference type="Proteomes" id="UP000266841">
    <property type="component" value="Unassembled WGS sequence"/>
</dbReference>
<protein>
    <submittedName>
        <fullName evidence="2">Uncharacterized protein</fullName>
    </submittedName>
</protein>
<feature type="non-terminal residue" evidence="2">
    <location>
        <position position="1"/>
    </location>
</feature>
<dbReference type="EMBL" id="AGNL01035378">
    <property type="protein sequence ID" value="EJK54726.1"/>
    <property type="molecule type" value="Genomic_DNA"/>
</dbReference>
<feature type="region of interest" description="Disordered" evidence="1">
    <location>
        <begin position="1"/>
        <end position="58"/>
    </location>
</feature>
<dbReference type="AlphaFoldDB" id="K0S108"/>